<dbReference type="EMBL" id="LWLN01000001">
    <property type="protein sequence ID" value="OLZ40461.1"/>
    <property type="molecule type" value="Genomic_DNA"/>
</dbReference>
<reference evidence="4" key="1">
    <citation type="submission" date="2016-04" db="EMBL/GenBank/DDBJ databases">
        <authorList>
            <person name="Chen S.-C."/>
            <person name="Lai M.-C."/>
        </authorList>
    </citation>
    <scope>NUCLEOTIDE SEQUENCE [LARGE SCALE GENOMIC DNA]</scope>
    <source>
        <strain evidence="4">AB14</strain>
    </source>
</reference>
<dbReference type="OrthoDB" id="170869at2157"/>
<keyword evidence="4" id="KW-1185">Reference proteome</keyword>
<comment type="caution">
    <text evidence="3">The sequence shown here is derived from an EMBL/GenBank/DDBJ whole genome shotgun (WGS) entry which is preliminary data.</text>
</comment>
<dbReference type="STRING" id="301967.A6E15_05425"/>
<feature type="transmembrane region" description="Helical" evidence="2">
    <location>
        <begin position="181"/>
        <end position="203"/>
    </location>
</feature>
<feature type="transmembrane region" description="Helical" evidence="2">
    <location>
        <begin position="150"/>
        <end position="169"/>
    </location>
</feature>
<gene>
    <name evidence="3" type="ORF">A6E15_05425</name>
</gene>
<dbReference type="Pfam" id="PF09490">
    <property type="entry name" value="CbtA"/>
    <property type="match status" value="1"/>
</dbReference>
<feature type="transmembrane region" description="Helical" evidence="2">
    <location>
        <begin position="9"/>
        <end position="28"/>
    </location>
</feature>
<proteinExistence type="predicted"/>
<keyword evidence="2" id="KW-0812">Transmembrane</keyword>
<evidence type="ECO:0000256" key="1">
    <source>
        <dbReference type="SAM" id="MobiDB-lite"/>
    </source>
</evidence>
<evidence type="ECO:0000313" key="4">
    <source>
        <dbReference type="Proteomes" id="UP000189370"/>
    </source>
</evidence>
<dbReference type="Proteomes" id="UP000189370">
    <property type="component" value="Unassembled WGS sequence"/>
</dbReference>
<feature type="transmembrane region" description="Helical" evidence="2">
    <location>
        <begin position="112"/>
        <end position="130"/>
    </location>
</feature>
<keyword evidence="2" id="KW-0472">Membrane</keyword>
<protein>
    <submittedName>
        <fullName evidence="3">Cobalamin cluster protein</fullName>
    </submittedName>
</protein>
<feature type="region of interest" description="Disordered" evidence="1">
    <location>
        <begin position="40"/>
        <end position="60"/>
    </location>
</feature>
<feature type="transmembrane region" description="Helical" evidence="2">
    <location>
        <begin position="215"/>
        <end position="238"/>
    </location>
</feature>
<dbReference type="RefSeq" id="WP_076144519.1">
    <property type="nucleotide sequence ID" value="NZ_LWLN01000001.1"/>
</dbReference>
<accession>A0A1S8AV66</accession>
<feature type="transmembrane region" description="Helical" evidence="2">
    <location>
        <begin position="82"/>
        <end position="100"/>
    </location>
</feature>
<evidence type="ECO:0000313" key="3">
    <source>
        <dbReference type="EMBL" id="OLZ40461.1"/>
    </source>
</evidence>
<name>A0A1S8AV66_9EURY</name>
<dbReference type="InterPro" id="IPR012666">
    <property type="entry name" value="CbtA_put"/>
</dbReference>
<keyword evidence="2" id="KW-1133">Transmembrane helix</keyword>
<sequence length="258" mass="26058">MLADYLERGVLAGAIAGIAYGAYVALVANPLVGHMETRAEGGEHAHAAGEHAHAAGEHAQAAGEHAHAVSEATTAAVSIGSGVLWGILLGGAFALAFYFLEPALPGRGRVKTYVLAAAGFLTVSVAPWLVLPPTTPGAELAFDPTLRSAIYAGMMAVGAVVAAASVYGYGRLSPENRPLGVGAAAVPIVALVAVTTIAAPTIVEAGTLSAELVTAFRGLTVLSQAALWALVAACFGWLQTRAGVQSAAERRDDLLTSP</sequence>
<dbReference type="AlphaFoldDB" id="A0A1S8AV66"/>
<organism evidence="3 4">
    <name type="scientific">Natrinema saccharevitans</name>
    <dbReference type="NCBI Taxonomy" id="301967"/>
    <lineage>
        <taxon>Archaea</taxon>
        <taxon>Methanobacteriati</taxon>
        <taxon>Methanobacteriota</taxon>
        <taxon>Stenosarchaea group</taxon>
        <taxon>Halobacteria</taxon>
        <taxon>Halobacteriales</taxon>
        <taxon>Natrialbaceae</taxon>
        <taxon>Natrinema</taxon>
    </lineage>
</organism>
<feature type="compositionally biased region" description="Basic and acidic residues" evidence="1">
    <location>
        <begin position="40"/>
        <end position="56"/>
    </location>
</feature>
<evidence type="ECO:0000256" key="2">
    <source>
        <dbReference type="SAM" id="Phobius"/>
    </source>
</evidence>